<gene>
    <name evidence="2" type="ORF">RM704_24355</name>
</gene>
<dbReference type="RefSeq" id="WP_033526678.1">
    <property type="nucleotide sequence ID" value="NZ_JAVRFJ010000022.1"/>
</dbReference>
<evidence type="ECO:0000256" key="1">
    <source>
        <dbReference type="SAM" id="MobiDB-lite"/>
    </source>
</evidence>
<comment type="caution">
    <text evidence="2">The sequence shown here is derived from an EMBL/GenBank/DDBJ whole genome shotgun (WGS) entry which is preliminary data.</text>
</comment>
<sequence length="96" mass="11318">MIRLRIQVAHWPRRALVLTDTPRPDCSNCEGFGGIEYPYGDHNGEYAGSDIEFCDCWNESYRWFLMPLPRRPRWLRRRDSGRDPWGPGGYSNEPPF</sequence>
<reference evidence="2" key="1">
    <citation type="submission" date="2024-05" db="EMBL/GenBank/DDBJ databases">
        <title>30 novel species of actinomycetes from the DSMZ collection.</title>
        <authorList>
            <person name="Nouioui I."/>
        </authorList>
    </citation>
    <scope>NUCLEOTIDE SEQUENCE</scope>
    <source>
        <strain evidence="2">DSM 3412</strain>
    </source>
</reference>
<name>A0ABU2Z1V2_9ACTN</name>
<dbReference type="Proteomes" id="UP001180737">
    <property type="component" value="Unassembled WGS sequence"/>
</dbReference>
<evidence type="ECO:0000313" key="3">
    <source>
        <dbReference type="Proteomes" id="UP001180737"/>
    </source>
</evidence>
<keyword evidence="3" id="KW-1185">Reference proteome</keyword>
<organism evidence="2 3">
    <name type="scientific">Streptomyces gottesmaniae</name>
    <dbReference type="NCBI Taxonomy" id="3075518"/>
    <lineage>
        <taxon>Bacteria</taxon>
        <taxon>Bacillati</taxon>
        <taxon>Actinomycetota</taxon>
        <taxon>Actinomycetes</taxon>
        <taxon>Kitasatosporales</taxon>
        <taxon>Streptomycetaceae</taxon>
        <taxon>Streptomyces</taxon>
    </lineage>
</organism>
<evidence type="ECO:0000313" key="2">
    <source>
        <dbReference type="EMBL" id="MDT0570560.1"/>
    </source>
</evidence>
<proteinExistence type="predicted"/>
<dbReference type="EMBL" id="JAVRFJ010000022">
    <property type="protein sequence ID" value="MDT0570560.1"/>
    <property type="molecule type" value="Genomic_DNA"/>
</dbReference>
<protein>
    <submittedName>
        <fullName evidence="2">Uncharacterized protein</fullName>
    </submittedName>
</protein>
<accession>A0ABU2Z1V2</accession>
<feature type="region of interest" description="Disordered" evidence="1">
    <location>
        <begin position="75"/>
        <end position="96"/>
    </location>
</feature>